<dbReference type="Pfam" id="PF00349">
    <property type="entry name" value="Hexokinase_1"/>
    <property type="match status" value="1"/>
</dbReference>
<comment type="similarity">
    <text evidence="3">Belongs to the hexokinase family.</text>
</comment>
<dbReference type="Gene3D" id="3.30.420.40">
    <property type="match status" value="1"/>
</dbReference>
<comment type="catalytic activity">
    <reaction evidence="9">
        <text>D-fructose + ATP = D-fructose 6-phosphate + ADP + H(+)</text>
        <dbReference type="Rhea" id="RHEA:16125"/>
        <dbReference type="ChEBI" id="CHEBI:15378"/>
        <dbReference type="ChEBI" id="CHEBI:30616"/>
        <dbReference type="ChEBI" id="CHEBI:37721"/>
        <dbReference type="ChEBI" id="CHEBI:61527"/>
        <dbReference type="ChEBI" id="CHEBI:456216"/>
        <dbReference type="EC" id="2.7.1.1"/>
    </reaction>
    <physiologicalReaction direction="left-to-right" evidence="9">
        <dbReference type="Rhea" id="RHEA:16126"/>
    </physiologicalReaction>
</comment>
<proteinExistence type="inferred from homology"/>
<protein>
    <submittedName>
        <fullName evidence="12">Hexokinase</fullName>
    </submittedName>
</protein>
<evidence type="ECO:0000313" key="13">
    <source>
        <dbReference type="Proteomes" id="UP000095591"/>
    </source>
</evidence>
<dbReference type="InterPro" id="IPR043129">
    <property type="entry name" value="ATPase_NBD"/>
</dbReference>
<comment type="pathway">
    <text evidence="1">Carbohydrate degradation.</text>
</comment>
<dbReference type="EMBL" id="CYXP01000001">
    <property type="protein sequence ID" value="CUM79982.1"/>
    <property type="molecule type" value="Genomic_DNA"/>
</dbReference>
<dbReference type="GO" id="GO:0004340">
    <property type="term" value="F:glucokinase activity"/>
    <property type="evidence" value="ECO:0007669"/>
    <property type="project" value="TreeGrafter"/>
</dbReference>
<evidence type="ECO:0000256" key="5">
    <source>
        <dbReference type="ARBA" id="ARBA00022741"/>
    </source>
</evidence>
<dbReference type="Gene3D" id="3.40.367.20">
    <property type="match status" value="2"/>
</dbReference>
<reference evidence="12 13" key="1">
    <citation type="submission" date="2015-09" db="EMBL/GenBank/DDBJ databases">
        <authorList>
            <consortium name="Pathogen Informatics"/>
        </authorList>
    </citation>
    <scope>NUCLEOTIDE SEQUENCE [LARGE SCALE GENOMIC DNA]</scope>
    <source>
        <strain evidence="12 13">2789STDY5608872</strain>
    </source>
</reference>
<evidence type="ECO:0000256" key="3">
    <source>
        <dbReference type="ARBA" id="ARBA00009225"/>
    </source>
</evidence>
<dbReference type="Pfam" id="PF03727">
    <property type="entry name" value="Hexokinase_2"/>
    <property type="match status" value="2"/>
</dbReference>
<evidence type="ECO:0000256" key="9">
    <source>
        <dbReference type="ARBA" id="ARBA00047905"/>
    </source>
</evidence>
<keyword evidence="6 12" id="KW-0418">Kinase</keyword>
<evidence type="ECO:0000313" key="12">
    <source>
        <dbReference type="EMBL" id="CUM79982.1"/>
    </source>
</evidence>
<keyword evidence="4" id="KW-0808">Transferase</keyword>
<evidence type="ECO:0000256" key="1">
    <source>
        <dbReference type="ARBA" id="ARBA00004921"/>
    </source>
</evidence>
<feature type="domain" description="Hexokinase C-terminal" evidence="11">
    <location>
        <begin position="303"/>
        <end position="401"/>
    </location>
</feature>
<evidence type="ECO:0000259" key="11">
    <source>
        <dbReference type="Pfam" id="PF03727"/>
    </source>
</evidence>
<dbReference type="GO" id="GO:0006096">
    <property type="term" value="P:glycolytic process"/>
    <property type="evidence" value="ECO:0007669"/>
    <property type="project" value="UniProtKB-UniPathway"/>
</dbReference>
<dbReference type="PRINTS" id="PR00475">
    <property type="entry name" value="HEXOKINASE"/>
</dbReference>
<sequence length="402" mass="44721">MEKNIFWLENDQLKEIACSFREKVEEGLKHENAEIQCIPTFISPKTSDINGKALVLDLGGTNYRVATVDLGQGSPTIHPNNGWKKDMSIMKSPGYTREELFKELADMIVGIKRDEEMPIGYCFSYPAESVLSGDAKLLRWTKGVDIKEMVGQLVGKPLLDYLNEHCKIKFTGIKVLNDTIASLFAGLTDNSYDAYIGLIVGTGTNMATFIPADKIKKLDPSYNIQGLVPVNLESGNFHPPFLTTVDDTVDAISGSLGKQRFEKAVSGMYLGDILKAAFPLDEFENKFDAQKLTAIMNYPDIHKDVYVDVAHWIYNRSAQLVAASLLGLIQLLRSYNKDIQKICLVAEGSLFWSENRKDKNYNILVLEKLQELLNESALADVEIHINNMNNANLIGTGIAALS</sequence>
<dbReference type="SUPFAM" id="SSF53067">
    <property type="entry name" value="Actin-like ATPase domain"/>
    <property type="match status" value="2"/>
</dbReference>
<dbReference type="GO" id="GO:0005524">
    <property type="term" value="F:ATP binding"/>
    <property type="evidence" value="ECO:0007669"/>
    <property type="project" value="UniProtKB-KW"/>
</dbReference>
<dbReference type="RefSeq" id="WP_048927353.1">
    <property type="nucleotide sequence ID" value="NZ_AP019729.1"/>
</dbReference>
<accession>A0A174MNS7</accession>
<comment type="pathway">
    <text evidence="2">Carbohydrate metabolism.</text>
</comment>
<evidence type="ECO:0000256" key="7">
    <source>
        <dbReference type="ARBA" id="ARBA00022840"/>
    </source>
</evidence>
<gene>
    <name evidence="12" type="ORF">ERS852429_00631</name>
</gene>
<feature type="domain" description="Hexokinase C-terminal" evidence="11">
    <location>
        <begin position="196"/>
        <end position="276"/>
    </location>
</feature>
<dbReference type="AlphaFoldDB" id="A0A174MNS7"/>
<dbReference type="InterPro" id="IPR001312">
    <property type="entry name" value="Hexokinase"/>
</dbReference>
<evidence type="ECO:0000256" key="8">
    <source>
        <dbReference type="ARBA" id="ARBA00023152"/>
    </source>
</evidence>
<dbReference type="UniPathway" id="UPA00109">
    <property type="reaction ID" value="UER00180"/>
</dbReference>
<dbReference type="PANTHER" id="PTHR19443:SF16">
    <property type="entry name" value="HEXOKINASE TYPE 1-RELATED"/>
    <property type="match status" value="1"/>
</dbReference>
<feature type="domain" description="Hexokinase N-terminal" evidence="10">
    <location>
        <begin position="6"/>
        <end position="185"/>
    </location>
</feature>
<dbReference type="PANTHER" id="PTHR19443">
    <property type="entry name" value="HEXOKINASE"/>
    <property type="match status" value="1"/>
</dbReference>
<dbReference type="PROSITE" id="PS51748">
    <property type="entry name" value="HEXOKINASE_2"/>
    <property type="match status" value="1"/>
</dbReference>
<dbReference type="CDD" id="cd24000">
    <property type="entry name" value="ASKHA_NBD_HK"/>
    <property type="match status" value="1"/>
</dbReference>
<evidence type="ECO:0000259" key="10">
    <source>
        <dbReference type="Pfam" id="PF00349"/>
    </source>
</evidence>
<name>A0A174MNS7_PARDI</name>
<dbReference type="GO" id="GO:0001678">
    <property type="term" value="P:intracellular glucose homeostasis"/>
    <property type="evidence" value="ECO:0007669"/>
    <property type="project" value="InterPro"/>
</dbReference>
<organism evidence="12 13">
    <name type="scientific">Parabacteroides distasonis</name>
    <dbReference type="NCBI Taxonomy" id="823"/>
    <lineage>
        <taxon>Bacteria</taxon>
        <taxon>Pseudomonadati</taxon>
        <taxon>Bacteroidota</taxon>
        <taxon>Bacteroidia</taxon>
        <taxon>Bacteroidales</taxon>
        <taxon>Tannerellaceae</taxon>
        <taxon>Parabacteroides</taxon>
    </lineage>
</organism>
<dbReference type="Proteomes" id="UP000095591">
    <property type="component" value="Unassembled WGS sequence"/>
</dbReference>
<dbReference type="GO" id="GO:0008865">
    <property type="term" value="F:fructokinase activity"/>
    <property type="evidence" value="ECO:0007669"/>
    <property type="project" value="TreeGrafter"/>
</dbReference>
<dbReference type="InterPro" id="IPR022673">
    <property type="entry name" value="Hexokinase_C"/>
</dbReference>
<keyword evidence="7" id="KW-0067">ATP-binding</keyword>
<evidence type="ECO:0000256" key="2">
    <source>
        <dbReference type="ARBA" id="ARBA00005007"/>
    </source>
</evidence>
<dbReference type="GO" id="GO:0005536">
    <property type="term" value="F:D-glucose binding"/>
    <property type="evidence" value="ECO:0007669"/>
    <property type="project" value="InterPro"/>
</dbReference>
<keyword evidence="5" id="KW-0547">Nucleotide-binding</keyword>
<keyword evidence="8" id="KW-0324">Glycolysis</keyword>
<evidence type="ECO:0000256" key="4">
    <source>
        <dbReference type="ARBA" id="ARBA00022679"/>
    </source>
</evidence>
<evidence type="ECO:0000256" key="6">
    <source>
        <dbReference type="ARBA" id="ARBA00022777"/>
    </source>
</evidence>
<dbReference type="InterPro" id="IPR022672">
    <property type="entry name" value="Hexokinase_N"/>
</dbReference>
<dbReference type="GO" id="GO:0006006">
    <property type="term" value="P:glucose metabolic process"/>
    <property type="evidence" value="ECO:0007669"/>
    <property type="project" value="TreeGrafter"/>
</dbReference>